<dbReference type="PANTHER" id="PTHR24118">
    <property type="entry name" value="POTE ANKYRIN DOMAIN"/>
    <property type="match status" value="1"/>
</dbReference>
<comment type="caution">
    <text evidence="2">The sequence shown here is derived from an EMBL/GenBank/DDBJ whole genome shotgun (WGS) entry which is preliminary data.</text>
</comment>
<dbReference type="SUPFAM" id="SSF48403">
    <property type="entry name" value="Ankyrin repeat"/>
    <property type="match status" value="1"/>
</dbReference>
<dbReference type="PRINTS" id="PR01415">
    <property type="entry name" value="ANKYRIN"/>
</dbReference>
<name>A0A430M0D6_9HYPO</name>
<dbReference type="EMBL" id="MIKF01000040">
    <property type="protein sequence ID" value="RTE81443.1"/>
    <property type="molecule type" value="Genomic_DNA"/>
</dbReference>
<dbReference type="Gene3D" id="1.25.40.20">
    <property type="entry name" value="Ankyrin repeat-containing domain"/>
    <property type="match status" value="2"/>
</dbReference>
<evidence type="ECO:0000313" key="2">
    <source>
        <dbReference type="EMBL" id="RTE81443.1"/>
    </source>
</evidence>
<proteinExistence type="predicted"/>
<protein>
    <recommendedName>
        <fullName evidence="4">F-box domain-containing protein</fullName>
    </recommendedName>
</protein>
<dbReference type="InterPro" id="IPR036770">
    <property type="entry name" value="Ankyrin_rpt-contain_sf"/>
</dbReference>
<keyword evidence="1" id="KW-0040">ANK repeat</keyword>
<dbReference type="AlphaFoldDB" id="A0A430M0D6"/>
<dbReference type="Pfam" id="PF12796">
    <property type="entry name" value="Ank_2"/>
    <property type="match status" value="1"/>
</dbReference>
<dbReference type="SMART" id="SM00248">
    <property type="entry name" value="ANK"/>
    <property type="match status" value="5"/>
</dbReference>
<organism evidence="2 3">
    <name type="scientific">Fusarium euwallaceae</name>
    <dbReference type="NCBI Taxonomy" id="1147111"/>
    <lineage>
        <taxon>Eukaryota</taxon>
        <taxon>Fungi</taxon>
        <taxon>Dikarya</taxon>
        <taxon>Ascomycota</taxon>
        <taxon>Pezizomycotina</taxon>
        <taxon>Sordariomycetes</taxon>
        <taxon>Hypocreomycetidae</taxon>
        <taxon>Hypocreales</taxon>
        <taxon>Nectriaceae</taxon>
        <taxon>Fusarium</taxon>
        <taxon>Fusarium solani species complex</taxon>
    </lineage>
</organism>
<dbReference type="PROSITE" id="PS50088">
    <property type="entry name" value="ANK_REPEAT"/>
    <property type="match status" value="1"/>
</dbReference>
<dbReference type="Pfam" id="PF00023">
    <property type="entry name" value="Ank"/>
    <property type="match status" value="1"/>
</dbReference>
<evidence type="ECO:0000256" key="1">
    <source>
        <dbReference type="PROSITE-ProRule" id="PRU00023"/>
    </source>
</evidence>
<feature type="repeat" description="ANK" evidence="1">
    <location>
        <begin position="106"/>
        <end position="134"/>
    </location>
</feature>
<dbReference type="PROSITE" id="PS50297">
    <property type="entry name" value="ANK_REP_REGION"/>
    <property type="match status" value="1"/>
</dbReference>
<evidence type="ECO:0008006" key="4">
    <source>
        <dbReference type="Google" id="ProtNLM"/>
    </source>
</evidence>
<feature type="non-terminal residue" evidence="2">
    <location>
        <position position="612"/>
    </location>
</feature>
<evidence type="ECO:0000313" key="3">
    <source>
        <dbReference type="Proteomes" id="UP000287124"/>
    </source>
</evidence>
<accession>A0A430M0D6</accession>
<dbReference type="InterPro" id="IPR002110">
    <property type="entry name" value="Ankyrin_rpt"/>
</dbReference>
<gene>
    <name evidence="2" type="ORF">BHE90_004045</name>
</gene>
<dbReference type="Proteomes" id="UP000287124">
    <property type="component" value="Unassembled WGS sequence"/>
</dbReference>
<sequence length="612" mass="69673">MSSESEKPRLEKLAPYVLWTLVDHMDYPELHTLAQCSKTLHANVDVFLYKREKKDGKHKALHYAVDKMQDNDGVRTITKLTEHIELVDRVAYFNVRFDHDGGYSHPLHIAAMRNHPKQVRKLLELGADARAMCRNLMPLVSRSQRQNLRAMHLDQILKSCEWSATLVPLMCDKLDICGLLYQRHPSAILARSLSERGRAITTHHLTVIQDRPDILDEALRFHPGDINVQTPKTGQTPLHLAISHERPTLCERLIHFTTLNGIFNNDGANVLHLAIEETYLTDDAPRRRWLAQVVERLLAHGADPNESKASLLRPSPLLLATEAVRYDWYRVWREVKQIIDLLLQHGADVNRADGSGSTPLTTVVKRIIRDKDSESMKTMFLDLVEKHGADVNLRPQFVGQPLKSIMFRLIDAPRMVALCKKVVMLGGRVAQHEYDIIGLHGSEISDQDINQAYEYALAHANQKSLQRLQGSGRPYAGGDTRLVWRHLLVSGARLPAFTRTRLQPDWRYVDAHTGMSLLHMVVSKAAMGGEYTEEMAVSDVKVLTGTQRNWGCLVMFRDPEGKTALDRVVDMGERFQQLRGELTRRHGLQAKRPDLCQVARDLEQGWLQDQQN</sequence>
<keyword evidence="3" id="KW-1185">Reference proteome</keyword>
<dbReference type="PANTHER" id="PTHR24118:SF99">
    <property type="entry name" value="POTE ANKYRIN DOMAIN FAMILY MEMBER 3C-RELATED"/>
    <property type="match status" value="1"/>
</dbReference>
<reference evidence="2 3" key="1">
    <citation type="submission" date="2017-06" db="EMBL/GenBank/DDBJ databases">
        <title>Comparative genomic analysis of Ambrosia Fusariam Clade fungi.</title>
        <authorList>
            <person name="Stajich J.E."/>
            <person name="Carrillo J."/>
            <person name="Kijimoto T."/>
            <person name="Eskalen A."/>
            <person name="O'Donnell K."/>
            <person name="Kasson M."/>
        </authorList>
    </citation>
    <scope>NUCLEOTIDE SEQUENCE [LARGE SCALE GENOMIC DNA]</scope>
    <source>
        <strain evidence="2 3">UCR1854</strain>
    </source>
</reference>